<evidence type="ECO:0000313" key="1">
    <source>
        <dbReference type="EMBL" id="XBY58973.1"/>
    </source>
</evidence>
<sequence>MSANEQAIMGAAEGGPLPQFRYDGSGDNARIGLIYMASSVVMESEMWAMAAQGVSIHTTRIRLPKVTFKGIDAMMRSPEIEQAAHLLGSAPIDVLCFGGTSASFLHGTAYDRGLIENLKQWAPGPLVTTASTATLAALAEVGATKIALATPYVDEVHDRAINFLEENNHAVLRHANLGIDDDHALAEVPLDEVFDFVKSVDHPDASAIFISCTNFRTVGVIEALEAELGKPIISANQASFWHCLELQGIYGARAGYGRLFDRRLAGGDQNVGNI</sequence>
<gene>
    <name evidence="1" type="ORF">V8F66_00310</name>
</gene>
<dbReference type="GO" id="GO:0016853">
    <property type="term" value="F:isomerase activity"/>
    <property type="evidence" value="ECO:0007669"/>
    <property type="project" value="UniProtKB-KW"/>
</dbReference>
<dbReference type="PANTHER" id="PTHR40267">
    <property type="entry name" value="BLR3294 PROTEIN"/>
    <property type="match status" value="1"/>
</dbReference>
<protein>
    <submittedName>
        <fullName evidence="1">Maleate cis-trans isomerase</fullName>
    </submittedName>
</protein>
<dbReference type="EMBL" id="CP158484">
    <property type="protein sequence ID" value="XBY58973.1"/>
    <property type="molecule type" value="Genomic_DNA"/>
</dbReference>
<proteinExistence type="predicted"/>
<keyword evidence="1" id="KW-0413">Isomerase</keyword>
<dbReference type="Pfam" id="PF17645">
    <property type="entry name" value="Amdase"/>
    <property type="match status" value="1"/>
</dbReference>
<name>A0AAU7XML8_9GAMM</name>
<dbReference type="KEGG" id="vrs:V8F66_00310"/>
<dbReference type="PIRSF" id="PIRSF015736">
    <property type="entry name" value="MI"/>
    <property type="match status" value="1"/>
</dbReference>
<accession>A0AAU7XML8</accession>
<organism evidence="1">
    <name type="scientific">Vreelandella sp. SM1641</name>
    <dbReference type="NCBI Taxonomy" id="3126101"/>
    <lineage>
        <taxon>Bacteria</taxon>
        <taxon>Pseudomonadati</taxon>
        <taxon>Pseudomonadota</taxon>
        <taxon>Gammaproteobacteria</taxon>
        <taxon>Oceanospirillales</taxon>
        <taxon>Halomonadaceae</taxon>
        <taxon>Vreelandella</taxon>
    </lineage>
</organism>
<dbReference type="PANTHER" id="PTHR40267:SF1">
    <property type="entry name" value="BLR3294 PROTEIN"/>
    <property type="match status" value="1"/>
</dbReference>
<dbReference type="RefSeq" id="WP_218927799.1">
    <property type="nucleotide sequence ID" value="NZ_CP158484.1"/>
</dbReference>
<reference evidence="1" key="1">
    <citation type="submission" date="2024-02" db="EMBL/GenBank/DDBJ databases">
        <title>Complete genome sequence of Vreelandella sp. SM1641, a marine exopolysaccharide-producing bacterium isolated from deep-sea hydrothermal sediment of the southwest Indian Ocean.</title>
        <authorList>
            <person name="Zhu H."/>
            <person name="Sun M."/>
        </authorList>
    </citation>
    <scope>NUCLEOTIDE SEQUENCE</scope>
    <source>
        <strain evidence="1">SM1641</strain>
    </source>
</reference>
<dbReference type="AlphaFoldDB" id="A0AAU7XML8"/>
<dbReference type="InterPro" id="IPR026286">
    <property type="entry name" value="MaiA/AMDase"/>
</dbReference>